<feature type="transmembrane region" description="Helical" evidence="1">
    <location>
        <begin position="67"/>
        <end position="91"/>
    </location>
</feature>
<proteinExistence type="predicted"/>
<sequence>RKKPIPSRDKVRDLSQIYWLCTPKKAQEDFGWQAKISLFDGAKATYSHYKEEENKLKKMPEVSRNILWLKYFILSLVIGILVEGLSIFGKLYSFQPWWLVFGAVLGLWGIVFGSIAMVTRTRGFLVQYIPGFILMMGAELLNHFYLHNWKFSDDMLFGITGPVLRAVVLGIATGFIIPIINALMKQFHKIKLRLG</sequence>
<keyword evidence="1" id="KW-1133">Transmembrane helix</keyword>
<accession>X1BMV6</accession>
<name>X1BMV6_9ZZZZ</name>
<evidence type="ECO:0000313" key="2">
    <source>
        <dbReference type="EMBL" id="GAG82482.1"/>
    </source>
</evidence>
<feature type="transmembrane region" description="Helical" evidence="1">
    <location>
        <begin position="166"/>
        <end position="184"/>
    </location>
</feature>
<feature type="transmembrane region" description="Helical" evidence="1">
    <location>
        <begin position="125"/>
        <end position="146"/>
    </location>
</feature>
<feature type="transmembrane region" description="Helical" evidence="1">
    <location>
        <begin position="97"/>
        <end position="118"/>
    </location>
</feature>
<protein>
    <submittedName>
        <fullName evidence="2">Uncharacterized protein</fullName>
    </submittedName>
</protein>
<reference evidence="2" key="1">
    <citation type="journal article" date="2014" name="Front. Microbiol.">
        <title>High frequency of phylogenetically diverse reductive dehalogenase-homologous genes in deep subseafloor sedimentary metagenomes.</title>
        <authorList>
            <person name="Kawai M."/>
            <person name="Futagami T."/>
            <person name="Toyoda A."/>
            <person name="Takaki Y."/>
            <person name="Nishi S."/>
            <person name="Hori S."/>
            <person name="Arai W."/>
            <person name="Tsubouchi T."/>
            <person name="Morono Y."/>
            <person name="Uchiyama I."/>
            <person name="Ito T."/>
            <person name="Fujiyama A."/>
            <person name="Inagaki F."/>
            <person name="Takami H."/>
        </authorList>
    </citation>
    <scope>NUCLEOTIDE SEQUENCE</scope>
    <source>
        <strain evidence="2">Expedition CK06-06</strain>
    </source>
</reference>
<organism evidence="2">
    <name type="scientific">marine sediment metagenome</name>
    <dbReference type="NCBI Taxonomy" id="412755"/>
    <lineage>
        <taxon>unclassified sequences</taxon>
        <taxon>metagenomes</taxon>
        <taxon>ecological metagenomes</taxon>
    </lineage>
</organism>
<dbReference type="EMBL" id="BART01011237">
    <property type="protein sequence ID" value="GAG82482.1"/>
    <property type="molecule type" value="Genomic_DNA"/>
</dbReference>
<comment type="caution">
    <text evidence="2">The sequence shown here is derived from an EMBL/GenBank/DDBJ whole genome shotgun (WGS) entry which is preliminary data.</text>
</comment>
<feature type="non-terminal residue" evidence="2">
    <location>
        <position position="1"/>
    </location>
</feature>
<keyword evidence="1" id="KW-0812">Transmembrane</keyword>
<keyword evidence="1" id="KW-0472">Membrane</keyword>
<evidence type="ECO:0000256" key="1">
    <source>
        <dbReference type="SAM" id="Phobius"/>
    </source>
</evidence>
<gene>
    <name evidence="2" type="ORF">S01H4_24034</name>
</gene>
<dbReference type="AlphaFoldDB" id="X1BMV6"/>